<evidence type="ECO:0000313" key="5">
    <source>
        <dbReference type="EMBL" id="GGF28197.1"/>
    </source>
</evidence>
<dbReference type="RefSeq" id="WP_189048606.1">
    <property type="nucleotide sequence ID" value="NZ_BMJQ01000010.1"/>
</dbReference>
<keyword evidence="3" id="KW-0804">Transcription</keyword>
<dbReference type="InterPro" id="IPR036388">
    <property type="entry name" value="WH-like_DNA-bd_sf"/>
</dbReference>
<dbReference type="SUPFAM" id="SSF54909">
    <property type="entry name" value="Dimeric alpha+beta barrel"/>
    <property type="match status" value="1"/>
</dbReference>
<dbReference type="Pfam" id="PF13404">
    <property type="entry name" value="HTH_AsnC-type"/>
    <property type="match status" value="1"/>
</dbReference>
<dbReference type="InterPro" id="IPR011008">
    <property type="entry name" value="Dimeric_a/b-barrel"/>
</dbReference>
<dbReference type="InterPro" id="IPR019885">
    <property type="entry name" value="Tscrpt_reg_HTH_AsnC-type_CS"/>
</dbReference>
<dbReference type="InterPro" id="IPR019888">
    <property type="entry name" value="Tscrpt_reg_AsnC-like"/>
</dbReference>
<dbReference type="AlphaFoldDB" id="A0A8J3E4Y8"/>
<evidence type="ECO:0000256" key="3">
    <source>
        <dbReference type="ARBA" id="ARBA00023163"/>
    </source>
</evidence>
<evidence type="ECO:0000313" key="6">
    <source>
        <dbReference type="Proteomes" id="UP000646365"/>
    </source>
</evidence>
<dbReference type="EMBL" id="BMJQ01000010">
    <property type="protein sequence ID" value="GGF28197.1"/>
    <property type="molecule type" value="Genomic_DNA"/>
</dbReference>
<organism evidence="5 6">
    <name type="scientific">Aliidongia dinghuensis</name>
    <dbReference type="NCBI Taxonomy" id="1867774"/>
    <lineage>
        <taxon>Bacteria</taxon>
        <taxon>Pseudomonadati</taxon>
        <taxon>Pseudomonadota</taxon>
        <taxon>Alphaproteobacteria</taxon>
        <taxon>Rhodospirillales</taxon>
        <taxon>Dongiaceae</taxon>
        <taxon>Aliidongia</taxon>
    </lineage>
</organism>
<dbReference type="PANTHER" id="PTHR30154">
    <property type="entry name" value="LEUCINE-RESPONSIVE REGULATORY PROTEIN"/>
    <property type="match status" value="1"/>
</dbReference>
<reference evidence="5" key="1">
    <citation type="journal article" date="2014" name="Int. J. Syst. Evol. Microbiol.">
        <title>Complete genome sequence of Corynebacterium casei LMG S-19264T (=DSM 44701T), isolated from a smear-ripened cheese.</title>
        <authorList>
            <consortium name="US DOE Joint Genome Institute (JGI-PGF)"/>
            <person name="Walter F."/>
            <person name="Albersmeier A."/>
            <person name="Kalinowski J."/>
            <person name="Ruckert C."/>
        </authorList>
    </citation>
    <scope>NUCLEOTIDE SEQUENCE</scope>
    <source>
        <strain evidence="5">CGMCC 1.15725</strain>
    </source>
</reference>
<dbReference type="CDD" id="cd00090">
    <property type="entry name" value="HTH_ARSR"/>
    <property type="match status" value="1"/>
</dbReference>
<dbReference type="Gene3D" id="3.30.70.920">
    <property type="match status" value="1"/>
</dbReference>
<dbReference type="FunFam" id="1.10.10.10:FF:000186">
    <property type="entry name" value="AsnC family transcriptional regulator"/>
    <property type="match status" value="1"/>
</dbReference>
<dbReference type="GO" id="GO:0006355">
    <property type="term" value="P:regulation of DNA-templated transcription"/>
    <property type="evidence" value="ECO:0007669"/>
    <property type="project" value="UniProtKB-ARBA"/>
</dbReference>
<evidence type="ECO:0000259" key="4">
    <source>
        <dbReference type="PROSITE" id="PS50956"/>
    </source>
</evidence>
<protein>
    <submittedName>
        <fullName evidence="5">Transcriptional regulator</fullName>
    </submittedName>
</protein>
<dbReference type="PRINTS" id="PR00033">
    <property type="entry name" value="HTHASNC"/>
</dbReference>
<dbReference type="Pfam" id="PF01037">
    <property type="entry name" value="AsnC_trans_reg"/>
    <property type="match status" value="1"/>
</dbReference>
<dbReference type="GO" id="GO:0005829">
    <property type="term" value="C:cytosol"/>
    <property type="evidence" value="ECO:0007669"/>
    <property type="project" value="TreeGrafter"/>
</dbReference>
<dbReference type="PROSITE" id="PS50956">
    <property type="entry name" value="HTH_ASNC_2"/>
    <property type="match status" value="1"/>
</dbReference>
<keyword evidence="6" id="KW-1185">Reference proteome</keyword>
<keyword evidence="2" id="KW-0238">DNA-binding</keyword>
<evidence type="ECO:0000256" key="1">
    <source>
        <dbReference type="ARBA" id="ARBA00023015"/>
    </source>
</evidence>
<reference evidence="5" key="2">
    <citation type="submission" date="2020-09" db="EMBL/GenBank/DDBJ databases">
        <authorList>
            <person name="Sun Q."/>
            <person name="Zhou Y."/>
        </authorList>
    </citation>
    <scope>NUCLEOTIDE SEQUENCE</scope>
    <source>
        <strain evidence="5">CGMCC 1.15725</strain>
    </source>
</reference>
<sequence>MAVDSKVELDALDWRLLQALQRDARASYAELGRTVGLSPPAIAERVRRLEEAGVIQGYRAILDPAKVGLGITAVVRMRCPGEICSRLGDLIAHIPEVIDCRRVTGEDSGILTVVATSIPHLQEVIDELVAFGTTTTLVVTATAFRDRPIERAIVERD</sequence>
<name>A0A8J3E4Y8_9PROT</name>
<keyword evidence="1" id="KW-0805">Transcription regulation</keyword>
<comment type="caution">
    <text evidence="5">The sequence shown here is derived from an EMBL/GenBank/DDBJ whole genome shotgun (WGS) entry which is preliminary data.</text>
</comment>
<dbReference type="PANTHER" id="PTHR30154:SF53">
    <property type="entry name" value="HTH-TYPE TRANSCRIPTIONAL REGULATOR LRPC"/>
    <property type="match status" value="1"/>
</dbReference>
<feature type="domain" description="HTH asnC-type" evidence="4">
    <location>
        <begin position="9"/>
        <end position="70"/>
    </location>
</feature>
<dbReference type="PROSITE" id="PS00519">
    <property type="entry name" value="HTH_ASNC_1"/>
    <property type="match status" value="1"/>
</dbReference>
<dbReference type="Gene3D" id="1.10.10.10">
    <property type="entry name" value="Winged helix-like DNA-binding domain superfamily/Winged helix DNA-binding domain"/>
    <property type="match status" value="1"/>
</dbReference>
<accession>A0A8J3E4Y8</accession>
<gene>
    <name evidence="5" type="ORF">GCM10011611_37790</name>
</gene>
<dbReference type="InterPro" id="IPR036390">
    <property type="entry name" value="WH_DNA-bd_sf"/>
</dbReference>
<proteinExistence type="predicted"/>
<dbReference type="GO" id="GO:0043565">
    <property type="term" value="F:sequence-specific DNA binding"/>
    <property type="evidence" value="ECO:0007669"/>
    <property type="project" value="InterPro"/>
</dbReference>
<dbReference type="SMART" id="SM00344">
    <property type="entry name" value="HTH_ASNC"/>
    <property type="match status" value="1"/>
</dbReference>
<dbReference type="InterPro" id="IPR000485">
    <property type="entry name" value="AsnC-type_HTH_dom"/>
</dbReference>
<dbReference type="SUPFAM" id="SSF46785">
    <property type="entry name" value="Winged helix' DNA-binding domain"/>
    <property type="match status" value="1"/>
</dbReference>
<dbReference type="GO" id="GO:0043200">
    <property type="term" value="P:response to amino acid"/>
    <property type="evidence" value="ECO:0007669"/>
    <property type="project" value="TreeGrafter"/>
</dbReference>
<dbReference type="Proteomes" id="UP000646365">
    <property type="component" value="Unassembled WGS sequence"/>
</dbReference>
<dbReference type="InterPro" id="IPR011991">
    <property type="entry name" value="ArsR-like_HTH"/>
</dbReference>
<dbReference type="InterPro" id="IPR019887">
    <property type="entry name" value="Tscrpt_reg_AsnC/Lrp_C"/>
</dbReference>
<evidence type="ECO:0000256" key="2">
    <source>
        <dbReference type="ARBA" id="ARBA00023125"/>
    </source>
</evidence>